<evidence type="ECO:0000313" key="2">
    <source>
        <dbReference type="Proteomes" id="UP000494165"/>
    </source>
</evidence>
<dbReference type="EMBL" id="CADEPI010000061">
    <property type="protein sequence ID" value="CAB3371449.1"/>
    <property type="molecule type" value="Genomic_DNA"/>
</dbReference>
<reference evidence="1 2" key="1">
    <citation type="submission" date="2020-04" db="EMBL/GenBank/DDBJ databases">
        <authorList>
            <person name="Alioto T."/>
            <person name="Alioto T."/>
            <person name="Gomez Garrido J."/>
        </authorList>
    </citation>
    <scope>NUCLEOTIDE SEQUENCE [LARGE SCALE GENOMIC DNA]</scope>
</reference>
<organism evidence="1 2">
    <name type="scientific">Cloeon dipterum</name>
    <dbReference type="NCBI Taxonomy" id="197152"/>
    <lineage>
        <taxon>Eukaryota</taxon>
        <taxon>Metazoa</taxon>
        <taxon>Ecdysozoa</taxon>
        <taxon>Arthropoda</taxon>
        <taxon>Hexapoda</taxon>
        <taxon>Insecta</taxon>
        <taxon>Pterygota</taxon>
        <taxon>Palaeoptera</taxon>
        <taxon>Ephemeroptera</taxon>
        <taxon>Pisciforma</taxon>
        <taxon>Baetidae</taxon>
        <taxon>Cloeon</taxon>
    </lineage>
</organism>
<proteinExistence type="predicted"/>
<name>A0A8S1CTH6_9INSE</name>
<sequence length="73" mass="8316">MLYEDYEAMRIAQVQSGKYCLLNIVTSLCSCYFCITTCCASPGKARDCFLKTQRNRRNHGFPAATERCCEFAL</sequence>
<keyword evidence="2" id="KW-1185">Reference proteome</keyword>
<accession>A0A8S1CTH6</accession>
<dbReference type="Proteomes" id="UP000494165">
    <property type="component" value="Unassembled WGS sequence"/>
</dbReference>
<comment type="caution">
    <text evidence="1">The sequence shown here is derived from an EMBL/GenBank/DDBJ whole genome shotgun (WGS) entry which is preliminary data.</text>
</comment>
<protein>
    <submittedName>
        <fullName evidence="1">Uncharacterized protein</fullName>
    </submittedName>
</protein>
<gene>
    <name evidence="1" type="ORF">CLODIP_2_CD04627</name>
</gene>
<dbReference type="AlphaFoldDB" id="A0A8S1CTH6"/>
<evidence type="ECO:0000313" key="1">
    <source>
        <dbReference type="EMBL" id="CAB3371449.1"/>
    </source>
</evidence>